<dbReference type="InterPro" id="IPR006675">
    <property type="entry name" value="HDIG_dom"/>
</dbReference>
<dbReference type="CDD" id="cd00077">
    <property type="entry name" value="HDc"/>
    <property type="match status" value="1"/>
</dbReference>
<evidence type="ECO:0000313" key="3">
    <source>
        <dbReference type="Proteomes" id="UP000539953"/>
    </source>
</evidence>
<evidence type="ECO:0000259" key="1">
    <source>
        <dbReference type="Pfam" id="PF01966"/>
    </source>
</evidence>
<name>A0A7W8CZ63_9FIRM</name>
<dbReference type="InterPro" id="IPR006674">
    <property type="entry name" value="HD_domain"/>
</dbReference>
<proteinExistence type="predicted"/>
<dbReference type="NCBIfam" id="TIGR00277">
    <property type="entry name" value="HDIG"/>
    <property type="match status" value="1"/>
</dbReference>
<dbReference type="Proteomes" id="UP000539953">
    <property type="component" value="Unassembled WGS sequence"/>
</dbReference>
<reference evidence="2 3" key="1">
    <citation type="submission" date="2020-08" db="EMBL/GenBank/DDBJ databases">
        <title>Genomic Encyclopedia of Type Strains, Phase IV (KMG-IV): sequencing the most valuable type-strain genomes for metagenomic binning, comparative biology and taxonomic classification.</title>
        <authorList>
            <person name="Goeker M."/>
        </authorList>
    </citation>
    <scope>NUCLEOTIDE SEQUENCE [LARGE SCALE GENOMIC DNA]</scope>
    <source>
        <strain evidence="2 3">DSM 25799</strain>
    </source>
</reference>
<dbReference type="InterPro" id="IPR003607">
    <property type="entry name" value="HD/PDEase_dom"/>
</dbReference>
<accession>A0A7W8CZ63</accession>
<dbReference type="Pfam" id="PF01966">
    <property type="entry name" value="HD"/>
    <property type="match status" value="1"/>
</dbReference>
<keyword evidence="3" id="KW-1185">Reference proteome</keyword>
<evidence type="ECO:0000313" key="2">
    <source>
        <dbReference type="EMBL" id="MBB5183019.1"/>
    </source>
</evidence>
<organism evidence="2 3">
    <name type="scientific">Catenisphaera adipataccumulans</name>
    <dbReference type="NCBI Taxonomy" id="700500"/>
    <lineage>
        <taxon>Bacteria</taxon>
        <taxon>Bacillati</taxon>
        <taxon>Bacillota</taxon>
        <taxon>Erysipelotrichia</taxon>
        <taxon>Erysipelotrichales</taxon>
        <taxon>Erysipelotrichaceae</taxon>
        <taxon>Catenisphaera</taxon>
    </lineage>
</organism>
<dbReference type="EMBL" id="JACHHK010000003">
    <property type="protein sequence ID" value="MBB5183019.1"/>
    <property type="molecule type" value="Genomic_DNA"/>
</dbReference>
<keyword evidence="2" id="KW-0808">Transferase</keyword>
<dbReference type="RefSeq" id="WP_183328226.1">
    <property type="nucleotide sequence ID" value="NZ_JACHHK010000003.1"/>
</dbReference>
<dbReference type="AlphaFoldDB" id="A0A7W8CZ63"/>
<dbReference type="GO" id="GO:0016740">
    <property type="term" value="F:transferase activity"/>
    <property type="evidence" value="ECO:0007669"/>
    <property type="project" value="UniProtKB-KW"/>
</dbReference>
<gene>
    <name evidence="2" type="ORF">HNQ47_001039</name>
</gene>
<feature type="domain" description="HD" evidence="1">
    <location>
        <begin position="30"/>
        <end position="137"/>
    </location>
</feature>
<comment type="caution">
    <text evidence="2">The sequence shown here is derived from an EMBL/GenBank/DDBJ whole genome shotgun (WGS) entry which is preliminary data.</text>
</comment>
<protein>
    <submittedName>
        <fullName evidence="2">Putative nucleotidyltransferase with HDIG domain</fullName>
    </submittedName>
</protein>
<sequence>MTRAEVNENFRRFIQKYDTADPKIQLKIVHTMHVADLCDTISDSLHLNQEDRDLAWTIGMYHDVGRFEQLRLYHTFNDAQSVNHAQLGASLLLRGALGPVDALIVKAVALHNVYILPELNEREQLFCDLIRDADKIDILRVNRESSVETIYDLPMAAFQQSSISEPVMKDLMQHRTVDRTHRQTAMDAIAGHISFIFGLVYPKSVQIVMEQGYLRQLLDFPSENPKTKEQLHQIDQEIDQYVKEKIKERAEW</sequence>
<dbReference type="Gene3D" id="1.10.3210.10">
    <property type="entry name" value="Hypothetical protein af1432"/>
    <property type="match status" value="1"/>
</dbReference>
<dbReference type="SUPFAM" id="SSF109604">
    <property type="entry name" value="HD-domain/PDEase-like"/>
    <property type="match status" value="1"/>
</dbReference>